<dbReference type="CDD" id="cd01672">
    <property type="entry name" value="TMPK"/>
    <property type="match status" value="1"/>
</dbReference>
<dbReference type="Proteomes" id="UP000244060">
    <property type="component" value="Unassembled WGS sequence"/>
</dbReference>
<dbReference type="GO" id="GO:0006233">
    <property type="term" value="P:dTDP biosynthetic process"/>
    <property type="evidence" value="ECO:0007669"/>
    <property type="project" value="InterPro"/>
</dbReference>
<dbReference type="GO" id="GO:0005829">
    <property type="term" value="C:cytosol"/>
    <property type="evidence" value="ECO:0007669"/>
    <property type="project" value="TreeGrafter"/>
</dbReference>
<dbReference type="InterPro" id="IPR018094">
    <property type="entry name" value="Thymidylate_kinase"/>
</dbReference>
<evidence type="ECO:0000256" key="8">
    <source>
        <dbReference type="ARBA" id="ARBA00022840"/>
    </source>
</evidence>
<dbReference type="InterPro" id="IPR018095">
    <property type="entry name" value="Thymidylate_kin_CS"/>
</dbReference>
<evidence type="ECO:0000256" key="12">
    <source>
        <dbReference type="HAMAP-Rule" id="MF_00165"/>
    </source>
</evidence>
<evidence type="ECO:0000259" key="13">
    <source>
        <dbReference type="Pfam" id="PF02223"/>
    </source>
</evidence>
<dbReference type="PROSITE" id="PS01331">
    <property type="entry name" value="THYMIDYLATE_KINASE"/>
    <property type="match status" value="1"/>
</dbReference>
<evidence type="ECO:0000256" key="1">
    <source>
        <dbReference type="ARBA" id="ARBA00009776"/>
    </source>
</evidence>
<evidence type="ECO:0000256" key="5">
    <source>
        <dbReference type="ARBA" id="ARBA00022727"/>
    </source>
</evidence>
<dbReference type="RefSeq" id="WP_108220753.1">
    <property type="nucleotide sequence ID" value="NZ_CP090021.1"/>
</dbReference>
<dbReference type="Pfam" id="PF02223">
    <property type="entry name" value="Thymidylate_kin"/>
    <property type="match status" value="1"/>
</dbReference>
<feature type="domain" description="Thymidylate kinase-like" evidence="13">
    <location>
        <begin position="11"/>
        <end position="203"/>
    </location>
</feature>
<keyword evidence="4 12" id="KW-0808">Transferase</keyword>
<dbReference type="EMBL" id="QAOT01000006">
    <property type="protein sequence ID" value="PTR18885.1"/>
    <property type="molecule type" value="Genomic_DNA"/>
</dbReference>
<dbReference type="GO" id="GO:0006235">
    <property type="term" value="P:dTTP biosynthetic process"/>
    <property type="evidence" value="ECO:0007669"/>
    <property type="project" value="UniProtKB-UniRule"/>
</dbReference>
<reference evidence="14 15" key="1">
    <citation type="submission" date="2018-04" db="EMBL/GenBank/DDBJ databases">
        <title>Genomic Encyclopedia of Type Strains, Phase III (KMG-III): the genomes of soil and plant-associated and newly described type strains.</title>
        <authorList>
            <person name="Whitman W."/>
        </authorList>
    </citation>
    <scope>NUCLEOTIDE SEQUENCE [LARGE SCALE GENOMIC DNA]</scope>
    <source>
        <strain evidence="14 15">KA25</strain>
    </source>
</reference>
<dbReference type="InterPro" id="IPR027417">
    <property type="entry name" value="P-loop_NTPase"/>
</dbReference>
<dbReference type="OrthoDB" id="9774907at2"/>
<keyword evidence="8 12" id="KW-0067">ATP-binding</keyword>
<dbReference type="PANTHER" id="PTHR10344:SF4">
    <property type="entry name" value="UMP-CMP KINASE 2, MITOCHONDRIAL"/>
    <property type="match status" value="1"/>
</dbReference>
<sequence>MRAQGGLFLAVEGIDGSGKSGIVQHLAARLRAHGRDVVVTREPGGTPEGEAIRGLVLAGADEAWDPMAELLLMTAARVQHVRRVIAPALEAGSVVLSDRYAGSTLAYQGTGRGLSESFIRALHAEATGDLWPDLTLILDLDAATGLARSRRRLTGSAIDEGRFESLDLAFHERIRQSFRAQAARDPARHAVIDASGTPEQVQARALAALEPLLAAAR</sequence>
<dbReference type="Gene3D" id="3.40.50.300">
    <property type="entry name" value="P-loop containing nucleotide triphosphate hydrolases"/>
    <property type="match status" value="1"/>
</dbReference>
<evidence type="ECO:0000256" key="4">
    <source>
        <dbReference type="ARBA" id="ARBA00022679"/>
    </source>
</evidence>
<comment type="caution">
    <text evidence="14">The sequence shown here is derived from an EMBL/GenBank/DDBJ whole genome shotgun (WGS) entry which is preliminary data.</text>
</comment>
<dbReference type="NCBIfam" id="TIGR00041">
    <property type="entry name" value="DTMP_kinase"/>
    <property type="match status" value="1"/>
</dbReference>
<name>A0A2T5K8Y9_9RHOB</name>
<comment type="similarity">
    <text evidence="1 12">Belongs to the thymidylate kinase family.</text>
</comment>
<keyword evidence="6 12" id="KW-0547">Nucleotide-binding</keyword>
<keyword evidence="5 12" id="KW-0545">Nucleotide biosynthesis</keyword>
<proteinExistence type="inferred from homology"/>
<comment type="function">
    <text evidence="11 12">Phosphorylation of dTMP to form dTDP in both de novo and salvage pathways of dTTP synthesis.</text>
</comment>
<keyword evidence="7 12" id="KW-0418">Kinase</keyword>
<evidence type="ECO:0000256" key="9">
    <source>
        <dbReference type="ARBA" id="ARBA00029962"/>
    </source>
</evidence>
<accession>A0A2T5K8Y9</accession>
<dbReference type="GO" id="GO:0005524">
    <property type="term" value="F:ATP binding"/>
    <property type="evidence" value="ECO:0007669"/>
    <property type="project" value="UniProtKB-UniRule"/>
</dbReference>
<protein>
    <recommendedName>
        <fullName evidence="3 12">Thymidylate kinase</fullName>
        <ecNumber evidence="2 12">2.7.4.9</ecNumber>
    </recommendedName>
    <alternativeName>
        <fullName evidence="9 12">dTMP kinase</fullName>
    </alternativeName>
</protein>
<evidence type="ECO:0000313" key="15">
    <source>
        <dbReference type="Proteomes" id="UP000244060"/>
    </source>
</evidence>
<dbReference type="FunFam" id="3.40.50.300:FF:000225">
    <property type="entry name" value="Thymidylate kinase"/>
    <property type="match status" value="1"/>
</dbReference>
<evidence type="ECO:0000256" key="7">
    <source>
        <dbReference type="ARBA" id="ARBA00022777"/>
    </source>
</evidence>
<dbReference type="PANTHER" id="PTHR10344">
    <property type="entry name" value="THYMIDYLATE KINASE"/>
    <property type="match status" value="1"/>
</dbReference>
<gene>
    <name evidence="12" type="primary">tmk</name>
    <name evidence="14" type="ORF">C8J28_10633</name>
</gene>
<dbReference type="EC" id="2.7.4.9" evidence="2 12"/>
<dbReference type="InterPro" id="IPR039430">
    <property type="entry name" value="Thymidylate_kin-like_dom"/>
</dbReference>
<dbReference type="SUPFAM" id="SSF52540">
    <property type="entry name" value="P-loop containing nucleoside triphosphate hydrolases"/>
    <property type="match status" value="1"/>
</dbReference>
<dbReference type="HAMAP" id="MF_00165">
    <property type="entry name" value="Thymidylate_kinase"/>
    <property type="match status" value="1"/>
</dbReference>
<evidence type="ECO:0000256" key="6">
    <source>
        <dbReference type="ARBA" id="ARBA00022741"/>
    </source>
</evidence>
<dbReference type="GO" id="GO:0004798">
    <property type="term" value="F:dTMP kinase activity"/>
    <property type="evidence" value="ECO:0007669"/>
    <property type="project" value="UniProtKB-UniRule"/>
</dbReference>
<evidence type="ECO:0000313" key="14">
    <source>
        <dbReference type="EMBL" id="PTR18885.1"/>
    </source>
</evidence>
<evidence type="ECO:0000256" key="2">
    <source>
        <dbReference type="ARBA" id="ARBA00012980"/>
    </source>
</evidence>
<dbReference type="GO" id="GO:0006227">
    <property type="term" value="P:dUDP biosynthetic process"/>
    <property type="evidence" value="ECO:0007669"/>
    <property type="project" value="TreeGrafter"/>
</dbReference>
<evidence type="ECO:0000256" key="11">
    <source>
        <dbReference type="ARBA" id="ARBA00057735"/>
    </source>
</evidence>
<dbReference type="AlphaFoldDB" id="A0A2T5K8Y9"/>
<feature type="binding site" evidence="12">
    <location>
        <begin position="13"/>
        <end position="20"/>
    </location>
    <ligand>
        <name>ATP</name>
        <dbReference type="ChEBI" id="CHEBI:30616"/>
    </ligand>
</feature>
<keyword evidence="15" id="KW-1185">Reference proteome</keyword>
<evidence type="ECO:0000256" key="10">
    <source>
        <dbReference type="ARBA" id="ARBA00048743"/>
    </source>
</evidence>
<comment type="catalytic activity">
    <reaction evidence="10 12">
        <text>dTMP + ATP = dTDP + ADP</text>
        <dbReference type="Rhea" id="RHEA:13517"/>
        <dbReference type="ChEBI" id="CHEBI:30616"/>
        <dbReference type="ChEBI" id="CHEBI:58369"/>
        <dbReference type="ChEBI" id="CHEBI:63528"/>
        <dbReference type="ChEBI" id="CHEBI:456216"/>
        <dbReference type="EC" id="2.7.4.9"/>
    </reaction>
</comment>
<organism evidence="14 15">
    <name type="scientific">Cereibacter azotoformans</name>
    <dbReference type="NCBI Taxonomy" id="43057"/>
    <lineage>
        <taxon>Bacteria</taxon>
        <taxon>Pseudomonadati</taxon>
        <taxon>Pseudomonadota</taxon>
        <taxon>Alphaproteobacteria</taxon>
        <taxon>Rhodobacterales</taxon>
        <taxon>Paracoccaceae</taxon>
        <taxon>Cereibacter</taxon>
    </lineage>
</organism>
<evidence type="ECO:0000256" key="3">
    <source>
        <dbReference type="ARBA" id="ARBA00017144"/>
    </source>
</evidence>